<keyword evidence="3" id="KW-1185">Reference proteome</keyword>
<name>A0ABW5C3N5_9BACI</name>
<sequence>MKRGIVLEYNEKFVIFLTEDGYFLKDHKKKKKYELGEEITLFEILDEHEDTTSIGPGNKERISENI</sequence>
<evidence type="ECO:0000259" key="1">
    <source>
        <dbReference type="PROSITE" id="PS51849"/>
    </source>
</evidence>
<dbReference type="PROSITE" id="PS51849">
    <property type="entry name" value="RSGI_N"/>
    <property type="match status" value="1"/>
</dbReference>
<feature type="domain" description="RsgI N-terminal anti-sigma" evidence="1">
    <location>
        <begin position="2"/>
        <end position="50"/>
    </location>
</feature>
<reference evidence="3" key="1">
    <citation type="journal article" date="2019" name="Int. J. Syst. Evol. Microbiol.">
        <title>The Global Catalogue of Microorganisms (GCM) 10K type strain sequencing project: providing services to taxonomists for standard genome sequencing and annotation.</title>
        <authorList>
            <consortium name="The Broad Institute Genomics Platform"/>
            <consortium name="The Broad Institute Genome Sequencing Center for Infectious Disease"/>
            <person name="Wu L."/>
            <person name="Ma J."/>
        </authorList>
    </citation>
    <scope>NUCLEOTIDE SEQUENCE [LARGE SCALE GENOMIC DNA]</scope>
    <source>
        <strain evidence="3">CGMCC 1.15474</strain>
    </source>
</reference>
<proteinExistence type="predicted"/>
<comment type="caution">
    <text evidence="2">The sequence shown here is derived from an EMBL/GenBank/DDBJ whole genome shotgun (WGS) entry which is preliminary data.</text>
</comment>
<dbReference type="InterPro" id="IPR024449">
    <property type="entry name" value="Anti-sigma_RsgI_N"/>
</dbReference>
<gene>
    <name evidence="2" type="ORF">ACFSKK_22955</name>
</gene>
<accession>A0ABW5C3N5</accession>
<dbReference type="EMBL" id="JBHUIK010000007">
    <property type="protein sequence ID" value="MFD2216539.1"/>
    <property type="molecule type" value="Genomic_DNA"/>
</dbReference>
<dbReference type="RefSeq" id="WP_379053376.1">
    <property type="nucleotide sequence ID" value="NZ_JBHUIK010000007.1"/>
</dbReference>
<evidence type="ECO:0000313" key="2">
    <source>
        <dbReference type="EMBL" id="MFD2216539.1"/>
    </source>
</evidence>
<dbReference type="Proteomes" id="UP001597318">
    <property type="component" value="Unassembled WGS sequence"/>
</dbReference>
<organism evidence="2 3">
    <name type="scientific">Metabacillus endolithicus</name>
    <dbReference type="NCBI Taxonomy" id="1535204"/>
    <lineage>
        <taxon>Bacteria</taxon>
        <taxon>Bacillati</taxon>
        <taxon>Bacillota</taxon>
        <taxon>Bacilli</taxon>
        <taxon>Bacillales</taxon>
        <taxon>Bacillaceae</taxon>
        <taxon>Metabacillus</taxon>
    </lineage>
</organism>
<protein>
    <submittedName>
        <fullName evidence="2">Anti-sigma factor domain-containing protein</fullName>
    </submittedName>
</protein>
<dbReference type="Pfam" id="PF12791">
    <property type="entry name" value="RsgI_N"/>
    <property type="match status" value="1"/>
</dbReference>
<evidence type="ECO:0000313" key="3">
    <source>
        <dbReference type="Proteomes" id="UP001597318"/>
    </source>
</evidence>